<feature type="transmembrane region" description="Helical" evidence="1">
    <location>
        <begin position="12"/>
        <end position="31"/>
    </location>
</feature>
<organism evidence="2">
    <name type="scientific">Faunusvirus sp</name>
    <dbReference type="NCBI Taxonomy" id="2487766"/>
    <lineage>
        <taxon>Viruses</taxon>
        <taxon>Varidnaviria</taxon>
        <taxon>Bamfordvirae</taxon>
        <taxon>Nucleocytoviricota</taxon>
        <taxon>Megaviricetes</taxon>
        <taxon>Imitervirales</taxon>
        <taxon>Mimiviridae</taxon>
    </lineage>
</organism>
<sequence>MTTLTSPKLFKIPVVYILGVLDIAFVCVLFADYCTLLHCTQLHTPINKICELTFTELFEYRKIYGVSLYTILANLNVCYMVNILQNILSVKDPLAYYETVVILTVLRLQYEYVALAYTQNKYQHYTPITIKMALFLHMYITALVILLVRHFVLYCYKKCRGRNNTDTVLKWTTHSAPLVQCCKTEIDDDCMNGRHSPNTSNCNC</sequence>
<reference evidence="2" key="1">
    <citation type="submission" date="2018-10" db="EMBL/GenBank/DDBJ databases">
        <title>Hidden diversity of soil giant viruses.</title>
        <authorList>
            <person name="Schulz F."/>
            <person name="Alteio L."/>
            <person name="Goudeau D."/>
            <person name="Ryan E.M."/>
            <person name="Malmstrom R.R."/>
            <person name="Blanchard J."/>
            <person name="Woyke T."/>
        </authorList>
    </citation>
    <scope>NUCLEOTIDE SEQUENCE</scope>
    <source>
        <strain evidence="2">FNV1</strain>
    </source>
</reference>
<dbReference type="EMBL" id="MK072149">
    <property type="protein sequence ID" value="AYV79510.1"/>
    <property type="molecule type" value="Genomic_DNA"/>
</dbReference>
<accession>A0A3G4ZXD4</accession>
<evidence type="ECO:0000313" key="2">
    <source>
        <dbReference type="EMBL" id="AYV79510.1"/>
    </source>
</evidence>
<keyword evidence="1" id="KW-0812">Transmembrane</keyword>
<name>A0A3G4ZXD4_9VIRU</name>
<evidence type="ECO:0000256" key="1">
    <source>
        <dbReference type="SAM" id="Phobius"/>
    </source>
</evidence>
<keyword evidence="1" id="KW-1133">Transmembrane helix</keyword>
<feature type="transmembrane region" description="Helical" evidence="1">
    <location>
        <begin position="63"/>
        <end position="82"/>
    </location>
</feature>
<protein>
    <submittedName>
        <fullName evidence="2">Uncharacterized protein</fullName>
    </submittedName>
</protein>
<gene>
    <name evidence="2" type="ORF">Faunusvirus18_15</name>
</gene>
<feature type="transmembrane region" description="Helical" evidence="1">
    <location>
        <begin position="130"/>
        <end position="152"/>
    </location>
</feature>
<proteinExistence type="predicted"/>
<keyword evidence="1" id="KW-0472">Membrane</keyword>